<dbReference type="InterPro" id="IPR036388">
    <property type="entry name" value="WH-like_DNA-bd_sf"/>
</dbReference>
<evidence type="ECO:0000256" key="7">
    <source>
        <dbReference type="ARBA" id="ARBA00083243"/>
    </source>
</evidence>
<keyword evidence="2" id="KW-0805">Transcription regulation</keyword>
<dbReference type="SUPFAM" id="SSF46785">
    <property type="entry name" value="Winged helix' DNA-binding domain"/>
    <property type="match status" value="1"/>
</dbReference>
<organism evidence="9 10">
    <name type="scientific">Rhizobium rhizogenes (strain K84 / ATCC BAA-868)</name>
    <name type="common">Agrobacterium radiobacter</name>
    <dbReference type="NCBI Taxonomy" id="311403"/>
    <lineage>
        <taxon>Bacteria</taxon>
        <taxon>Pseudomonadati</taxon>
        <taxon>Pseudomonadota</taxon>
        <taxon>Alphaproteobacteria</taxon>
        <taxon>Hyphomicrobiales</taxon>
        <taxon>Rhizobiaceae</taxon>
        <taxon>Rhizobium/Agrobacterium group</taxon>
        <taxon>Rhizobium</taxon>
    </lineage>
</organism>
<dbReference type="Gene3D" id="1.10.10.10">
    <property type="entry name" value="Winged helix-like DNA-binding domain superfamily/Winged helix DNA-binding domain"/>
    <property type="match status" value="1"/>
</dbReference>
<dbReference type="InterPro" id="IPR058163">
    <property type="entry name" value="LysR-type_TF_proteobact-type"/>
</dbReference>
<dbReference type="GO" id="GO:0003677">
    <property type="term" value="F:DNA binding"/>
    <property type="evidence" value="ECO:0007669"/>
    <property type="project" value="UniProtKB-KW"/>
</dbReference>
<evidence type="ECO:0000256" key="4">
    <source>
        <dbReference type="ARBA" id="ARBA00023163"/>
    </source>
</evidence>
<evidence type="ECO:0000256" key="2">
    <source>
        <dbReference type="ARBA" id="ARBA00023015"/>
    </source>
</evidence>
<dbReference type="Proteomes" id="UP000001600">
    <property type="component" value="Chromosome 2"/>
</dbReference>
<sequence length="274" mass="30516">MFVRVAQLGSFTATAKASGISTAMVSKHIQDLENRLAARLLERTTRSVKLTPRGQLFYSHCKNLIEQVVEAEQSVTRPPEPSGVLRIGAPKAFGSIVLMPEILRLLSLFPELKVALILRDNIRDPRDENLDIAISAKAPRDDDIEMLTMRPQRRIVCASPSFIDQGNDVSFESDGVSTDQHAERVPNFTGRSGAHQLLERLDLEDEEACLQAALLGAGAFELHEFLASQYLQDGRLLALSREPRIRTTNLLLLYEKGRILLARDRAFIDFAVAI</sequence>
<name>B9JMK7_RHIR8</name>
<protein>
    <recommendedName>
        <fullName evidence="6">HTH-type transcriptional regulator TtuA</fullName>
    </recommendedName>
    <alternativeName>
        <fullName evidence="7">Tartrate utilization transcriptional regulator</fullName>
    </alternativeName>
</protein>
<dbReference type="AlphaFoldDB" id="B9JMK7"/>
<dbReference type="FunFam" id="1.10.10.10:FF:000001">
    <property type="entry name" value="LysR family transcriptional regulator"/>
    <property type="match status" value="1"/>
</dbReference>
<dbReference type="Pfam" id="PF00126">
    <property type="entry name" value="HTH_1"/>
    <property type="match status" value="1"/>
</dbReference>
<feature type="domain" description="HTH lysR-type" evidence="8">
    <location>
        <begin position="1"/>
        <end position="51"/>
    </location>
</feature>
<dbReference type="SUPFAM" id="SSF53850">
    <property type="entry name" value="Periplasmic binding protein-like II"/>
    <property type="match status" value="1"/>
</dbReference>
<dbReference type="PROSITE" id="PS50931">
    <property type="entry name" value="HTH_LYSR"/>
    <property type="match status" value="1"/>
</dbReference>
<evidence type="ECO:0000256" key="3">
    <source>
        <dbReference type="ARBA" id="ARBA00023125"/>
    </source>
</evidence>
<dbReference type="InterPro" id="IPR036390">
    <property type="entry name" value="WH_DNA-bd_sf"/>
</dbReference>
<dbReference type="KEGG" id="ara:Arad_7243"/>
<evidence type="ECO:0000313" key="9">
    <source>
        <dbReference type="EMBL" id="ACM28788.1"/>
    </source>
</evidence>
<dbReference type="InterPro" id="IPR000847">
    <property type="entry name" value="LysR_HTH_N"/>
</dbReference>
<evidence type="ECO:0000256" key="6">
    <source>
        <dbReference type="ARBA" id="ARBA00067332"/>
    </source>
</evidence>
<dbReference type="Pfam" id="PF03466">
    <property type="entry name" value="LysR_substrate"/>
    <property type="match status" value="1"/>
</dbReference>
<dbReference type="Gene3D" id="3.40.190.290">
    <property type="match status" value="1"/>
</dbReference>
<dbReference type="GO" id="GO:0003700">
    <property type="term" value="F:DNA-binding transcription factor activity"/>
    <property type="evidence" value="ECO:0007669"/>
    <property type="project" value="InterPro"/>
</dbReference>
<dbReference type="PANTHER" id="PTHR30537">
    <property type="entry name" value="HTH-TYPE TRANSCRIPTIONAL REGULATOR"/>
    <property type="match status" value="1"/>
</dbReference>
<accession>B9JMK7</accession>
<evidence type="ECO:0000256" key="1">
    <source>
        <dbReference type="ARBA" id="ARBA00009437"/>
    </source>
</evidence>
<keyword evidence="3" id="KW-0238">DNA-binding</keyword>
<comment type="similarity">
    <text evidence="1">Belongs to the LysR transcriptional regulatory family.</text>
</comment>
<reference evidence="9 10" key="1">
    <citation type="journal article" date="2009" name="J. Bacteriol.">
        <title>Genome sequences of three Agrobacterium biovars help elucidate the evolution of multichromosome genomes in bacteria.</title>
        <authorList>
            <person name="Slater S.C."/>
            <person name="Goldman B.S."/>
            <person name="Goodner B."/>
            <person name="Setubal J.C."/>
            <person name="Farrand S.K."/>
            <person name="Nester E.W."/>
            <person name="Burr T.J."/>
            <person name="Banta L."/>
            <person name="Dickerman A.W."/>
            <person name="Paulsen I."/>
            <person name="Otten L."/>
            <person name="Suen G."/>
            <person name="Welch R."/>
            <person name="Almeida N.F."/>
            <person name="Arnold F."/>
            <person name="Burton O.T."/>
            <person name="Du Z."/>
            <person name="Ewing A."/>
            <person name="Godsy E."/>
            <person name="Heisel S."/>
            <person name="Houmiel K.L."/>
            <person name="Jhaveri J."/>
            <person name="Lu J."/>
            <person name="Miller N.M."/>
            <person name="Norton S."/>
            <person name="Chen Q."/>
            <person name="Phoolcharoen W."/>
            <person name="Ohlin V."/>
            <person name="Ondrusek D."/>
            <person name="Pride N."/>
            <person name="Stricklin S.L."/>
            <person name="Sun J."/>
            <person name="Wheeler C."/>
            <person name="Wilson L."/>
            <person name="Zhu H."/>
            <person name="Wood D.W."/>
        </authorList>
    </citation>
    <scope>NUCLEOTIDE SEQUENCE [LARGE SCALE GENOMIC DNA]</scope>
    <source>
        <strain evidence="10">K84 / ATCC BAA-868</strain>
    </source>
</reference>
<comment type="function">
    <text evidence="5">Transcriptional regulator of the ttuABCDE tartrate utilization operon.</text>
</comment>
<dbReference type="STRING" id="311403.Arad_7243"/>
<gene>
    <name evidence="9" type="ordered locus">Arad_7243</name>
</gene>
<dbReference type="eggNOG" id="COG0583">
    <property type="taxonomic scope" value="Bacteria"/>
</dbReference>
<evidence type="ECO:0000259" key="8">
    <source>
        <dbReference type="PROSITE" id="PS50931"/>
    </source>
</evidence>
<dbReference type="InterPro" id="IPR005119">
    <property type="entry name" value="LysR_subst-bd"/>
</dbReference>
<keyword evidence="4" id="KW-0804">Transcription</keyword>
<evidence type="ECO:0000313" key="10">
    <source>
        <dbReference type="Proteomes" id="UP000001600"/>
    </source>
</evidence>
<dbReference type="HOGENOM" id="CLU_039613_16_2_5"/>
<evidence type="ECO:0000256" key="5">
    <source>
        <dbReference type="ARBA" id="ARBA00054626"/>
    </source>
</evidence>
<dbReference type="PANTHER" id="PTHR30537:SF5">
    <property type="entry name" value="HTH-TYPE TRANSCRIPTIONAL ACTIVATOR TTDR-RELATED"/>
    <property type="match status" value="1"/>
</dbReference>
<proteinExistence type="inferred from homology"/>
<dbReference type="EMBL" id="CP000629">
    <property type="protein sequence ID" value="ACM28788.1"/>
    <property type="molecule type" value="Genomic_DNA"/>
</dbReference>